<evidence type="ECO:0000313" key="1">
    <source>
        <dbReference type="EMBL" id="KAK8203330.1"/>
    </source>
</evidence>
<proteinExistence type="predicted"/>
<comment type="caution">
    <text evidence="1">The sequence shown here is derived from an EMBL/GenBank/DDBJ whole genome shotgun (WGS) entry which is preliminary data.</text>
</comment>
<reference evidence="1" key="1">
    <citation type="submission" date="2024-02" db="EMBL/GenBank/DDBJ databases">
        <title>Metagenome Assembled Genome of Zalaria obscura JY119.</title>
        <authorList>
            <person name="Vighnesh L."/>
            <person name="Jagadeeshwari U."/>
            <person name="Venkata Ramana C."/>
            <person name="Sasikala C."/>
        </authorList>
    </citation>
    <scope>NUCLEOTIDE SEQUENCE</scope>
    <source>
        <strain evidence="1">JY119</strain>
    </source>
</reference>
<keyword evidence="2" id="KW-1185">Reference proteome</keyword>
<gene>
    <name evidence="1" type="primary">MSK1</name>
    <name evidence="1" type="ORF">M8818_005308</name>
</gene>
<protein>
    <submittedName>
        <fullName evidence="1">Mitochondrial lysine-tRNA synthetase</fullName>
        <ecNumber evidence="1">6.1.1.6</ecNumber>
    </submittedName>
</protein>
<dbReference type="EMBL" id="JAMKPW020000031">
    <property type="protein sequence ID" value="KAK8203330.1"/>
    <property type="molecule type" value="Genomic_DNA"/>
</dbReference>
<accession>A0ACC3S9V3</accession>
<dbReference type="Proteomes" id="UP001320706">
    <property type="component" value="Unassembled WGS sequence"/>
</dbReference>
<organism evidence="1 2">
    <name type="scientific">Zalaria obscura</name>
    <dbReference type="NCBI Taxonomy" id="2024903"/>
    <lineage>
        <taxon>Eukaryota</taxon>
        <taxon>Fungi</taxon>
        <taxon>Dikarya</taxon>
        <taxon>Ascomycota</taxon>
        <taxon>Pezizomycotina</taxon>
        <taxon>Dothideomycetes</taxon>
        <taxon>Dothideomycetidae</taxon>
        <taxon>Dothideales</taxon>
        <taxon>Zalariaceae</taxon>
        <taxon>Zalaria</taxon>
    </lineage>
</organism>
<sequence length="594" mass="66368">MFVCWQFESSISTITTFIDGRTMPMKAPIGSGRLLKSPLSCLRPNTRFAPVANAYSARYGSSKVKASPLELDKSLDYERRVSHLKKFASEEWYPQNAILPGEDLGHFPDVKLDENTTDRSVSLQIRGRVMNVRTAGSKLVFLTISCGAEGDHQAMCNFKALAANGVTEAEFKQFKNTVRRGDWFKIVGHPQTYNGQPRVLVTEAPVLLAPSLHQIPLQLDDPETRARRPHTDMIVNGQLQETLRVRSRIEQTICRELWEREFTKVTTPLLAAGAGGAVARPFVTRATEMPDTELNLRIAPELWLKRLVVGGSGKIFEIGPAFRNEGIDGTHNPEFTICELYWPFVGLQYLMGFTESLMTSIHNDVRNVLKTKVQDTHVAMGDSDVGQTTVEDDFFAAPYTQLEFIPTLEREMQLKLPDLGESDAAGKLLEIFGAKRKTPPEKPTLPRLLDALAGEYLEPLCEKPTFITHPPVALSPLAKSFTCPKTGQMVSARAELFIRGKEYANMYEEENSPFEQRKKFVDQLKYREVDGEGDGKTEIDESYIEALEWGLPPTGGWGLGIDRLVMLMSGQSRISDVLPFGTLRNVAALAKRPD</sequence>
<evidence type="ECO:0000313" key="2">
    <source>
        <dbReference type="Proteomes" id="UP001320706"/>
    </source>
</evidence>
<keyword evidence="1" id="KW-0436">Ligase</keyword>
<name>A0ACC3S9V3_9PEZI</name>
<dbReference type="EC" id="6.1.1.6" evidence="1"/>